<feature type="domain" description="SHOCT" evidence="2">
    <location>
        <begin position="79"/>
        <end position="105"/>
    </location>
</feature>
<dbReference type="RefSeq" id="WP_219570374.1">
    <property type="nucleotide sequence ID" value="NZ_CP120988.1"/>
</dbReference>
<dbReference type="Pfam" id="PF09851">
    <property type="entry name" value="SHOCT"/>
    <property type="match status" value="1"/>
</dbReference>
<evidence type="ECO:0000256" key="1">
    <source>
        <dbReference type="SAM" id="MobiDB-lite"/>
    </source>
</evidence>
<name>A0ABY9J1T9_9ACTN</name>
<evidence type="ECO:0000313" key="3">
    <source>
        <dbReference type="EMBL" id="WLQ61165.1"/>
    </source>
</evidence>
<dbReference type="Proteomes" id="UP001235744">
    <property type="component" value="Chromosome"/>
</dbReference>
<dbReference type="EMBL" id="CP120988">
    <property type="protein sequence ID" value="WLQ61165.1"/>
    <property type="molecule type" value="Genomic_DNA"/>
</dbReference>
<reference evidence="3 4" key="1">
    <citation type="submission" date="2023-03" db="EMBL/GenBank/DDBJ databases">
        <title>Isolation and description of six Streptomyces strains from soil environments, able to metabolize different microbial glucans.</title>
        <authorList>
            <person name="Widen T."/>
            <person name="Larsbrink J."/>
        </authorList>
    </citation>
    <scope>NUCLEOTIDE SEQUENCE [LARGE SCALE GENOMIC DNA]</scope>
    <source>
        <strain evidence="3 4">Alt2</strain>
    </source>
</reference>
<protein>
    <submittedName>
        <fullName evidence="3">SHOCT domain-containing protein</fullName>
    </submittedName>
</protein>
<dbReference type="InterPro" id="IPR018649">
    <property type="entry name" value="SHOCT"/>
</dbReference>
<evidence type="ECO:0000313" key="4">
    <source>
        <dbReference type="Proteomes" id="UP001235744"/>
    </source>
</evidence>
<keyword evidence="4" id="KW-1185">Reference proteome</keyword>
<feature type="region of interest" description="Disordered" evidence="1">
    <location>
        <begin position="22"/>
        <end position="74"/>
    </location>
</feature>
<feature type="compositionally biased region" description="Low complexity" evidence="1">
    <location>
        <begin position="51"/>
        <end position="73"/>
    </location>
</feature>
<sequence length="107" mass="11634">MNRRGPGLLGAAARTAVVAGTASAVSGRVQRRQQARFAEDDSEQMAEEQMRQQMQMQAAQQQTAQQQAAPAPADDLIGQLERLAELKKQGILTDAEFEAQKARLLAE</sequence>
<proteinExistence type="predicted"/>
<accession>A0ABY9J1T9</accession>
<evidence type="ECO:0000259" key="2">
    <source>
        <dbReference type="Pfam" id="PF09851"/>
    </source>
</evidence>
<organism evidence="3 4">
    <name type="scientific">Streptomyces poriferorum</name>
    <dbReference type="NCBI Taxonomy" id="2798799"/>
    <lineage>
        <taxon>Bacteria</taxon>
        <taxon>Bacillati</taxon>
        <taxon>Actinomycetota</taxon>
        <taxon>Actinomycetes</taxon>
        <taxon>Kitasatosporales</taxon>
        <taxon>Streptomycetaceae</taxon>
        <taxon>Streptomyces</taxon>
    </lineage>
</organism>
<gene>
    <name evidence="3" type="ORF">P8A19_39615</name>
</gene>